<dbReference type="Proteomes" id="UP001321749">
    <property type="component" value="Unassembled WGS sequence"/>
</dbReference>
<reference evidence="14" key="1">
    <citation type="journal article" date="2023" name="Mol. Phylogenet. Evol.">
        <title>Genome-scale phylogeny and comparative genomics of the fungal order Sordariales.</title>
        <authorList>
            <person name="Hensen N."/>
            <person name="Bonometti L."/>
            <person name="Westerberg I."/>
            <person name="Brannstrom I.O."/>
            <person name="Guillou S."/>
            <person name="Cros-Aarteil S."/>
            <person name="Calhoun S."/>
            <person name="Haridas S."/>
            <person name="Kuo A."/>
            <person name="Mondo S."/>
            <person name="Pangilinan J."/>
            <person name="Riley R."/>
            <person name="LaButti K."/>
            <person name="Andreopoulos B."/>
            <person name="Lipzen A."/>
            <person name="Chen C."/>
            <person name="Yan M."/>
            <person name="Daum C."/>
            <person name="Ng V."/>
            <person name="Clum A."/>
            <person name="Steindorff A."/>
            <person name="Ohm R.A."/>
            <person name="Martin F."/>
            <person name="Silar P."/>
            <person name="Natvig D.O."/>
            <person name="Lalanne C."/>
            <person name="Gautier V."/>
            <person name="Ament-Velasquez S.L."/>
            <person name="Kruys A."/>
            <person name="Hutchinson M.I."/>
            <person name="Powell A.J."/>
            <person name="Barry K."/>
            <person name="Miller A.N."/>
            <person name="Grigoriev I.V."/>
            <person name="Debuchy R."/>
            <person name="Gladieux P."/>
            <person name="Hiltunen Thoren M."/>
            <person name="Johannesson H."/>
        </authorList>
    </citation>
    <scope>NUCLEOTIDE SEQUENCE</scope>
    <source>
        <strain evidence="14">PSN324</strain>
    </source>
</reference>
<dbReference type="GO" id="GO:0046872">
    <property type="term" value="F:metal ion binding"/>
    <property type="evidence" value="ECO:0007669"/>
    <property type="project" value="UniProtKB-KW"/>
</dbReference>
<dbReference type="CDD" id="cd00223">
    <property type="entry name" value="TOPRIM_TopoIIB_SPO"/>
    <property type="match status" value="1"/>
</dbReference>
<dbReference type="InterPro" id="IPR036388">
    <property type="entry name" value="WH-like_DNA-bd_sf"/>
</dbReference>
<dbReference type="PROSITE" id="PS52041">
    <property type="entry name" value="TOPO_IIB"/>
    <property type="match status" value="1"/>
</dbReference>
<feature type="active site" description="O-(5'-phospho-DNA)-tyrosine intermediate" evidence="10">
    <location>
        <position position="136"/>
    </location>
</feature>
<evidence type="ECO:0000259" key="12">
    <source>
        <dbReference type="Pfam" id="PF04406"/>
    </source>
</evidence>
<gene>
    <name evidence="14" type="ORF">QBC42DRAFT_220056</name>
</gene>
<dbReference type="GO" id="GO:0007131">
    <property type="term" value="P:reciprocal meiotic recombination"/>
    <property type="evidence" value="ECO:0007669"/>
    <property type="project" value="TreeGrafter"/>
</dbReference>
<comment type="similarity">
    <text evidence="3 10">Belongs to the TOP6A family.</text>
</comment>
<dbReference type="SUPFAM" id="SSF56726">
    <property type="entry name" value="DNA topoisomerase IV, alpha subunit"/>
    <property type="match status" value="1"/>
</dbReference>
<dbReference type="PRINTS" id="PR01550">
    <property type="entry name" value="TOP6AFAMILY"/>
</dbReference>
<dbReference type="InterPro" id="IPR002815">
    <property type="entry name" value="Spo11/TopoVI_A"/>
</dbReference>
<evidence type="ECO:0000256" key="5">
    <source>
        <dbReference type="ARBA" id="ARBA00022723"/>
    </source>
</evidence>
<dbReference type="GO" id="GO:0003677">
    <property type="term" value="F:DNA binding"/>
    <property type="evidence" value="ECO:0007669"/>
    <property type="project" value="UniProtKB-UniRule"/>
</dbReference>
<evidence type="ECO:0000256" key="6">
    <source>
        <dbReference type="ARBA" id="ARBA00022842"/>
    </source>
</evidence>
<keyword evidence="7 10" id="KW-0799">Topoisomerase</keyword>
<comment type="caution">
    <text evidence="14">The sequence shown here is derived from an EMBL/GenBank/DDBJ whole genome shotgun (WGS) entry which is preliminary data.</text>
</comment>
<feature type="region of interest" description="Disordered" evidence="11">
    <location>
        <begin position="1"/>
        <end position="26"/>
    </location>
</feature>
<dbReference type="InterPro" id="IPR034136">
    <property type="entry name" value="TOPRIM_Topo6A/Spo11"/>
</dbReference>
<dbReference type="GO" id="GO:0042138">
    <property type="term" value="P:meiotic DNA double-strand break formation"/>
    <property type="evidence" value="ECO:0007669"/>
    <property type="project" value="TreeGrafter"/>
</dbReference>
<feature type="domain" description="Spo11/DNA topoisomerase VI subunit A N-terminal" evidence="12">
    <location>
        <begin position="107"/>
        <end position="168"/>
    </location>
</feature>
<reference evidence="14" key="2">
    <citation type="submission" date="2023-06" db="EMBL/GenBank/DDBJ databases">
        <authorList>
            <consortium name="Lawrence Berkeley National Laboratory"/>
            <person name="Mondo S.J."/>
            <person name="Hensen N."/>
            <person name="Bonometti L."/>
            <person name="Westerberg I."/>
            <person name="Brannstrom I.O."/>
            <person name="Guillou S."/>
            <person name="Cros-Aarteil S."/>
            <person name="Calhoun S."/>
            <person name="Haridas S."/>
            <person name="Kuo A."/>
            <person name="Pangilinan J."/>
            <person name="Riley R."/>
            <person name="Labutti K."/>
            <person name="Andreopoulos B."/>
            <person name="Lipzen A."/>
            <person name="Chen C."/>
            <person name="Yanf M."/>
            <person name="Daum C."/>
            <person name="Ng V."/>
            <person name="Clum A."/>
            <person name="Steindorff A."/>
            <person name="Ohm R."/>
            <person name="Martin F."/>
            <person name="Silar P."/>
            <person name="Natvig D."/>
            <person name="Lalanne C."/>
            <person name="Gautier V."/>
            <person name="Ament-Velasquez S.L."/>
            <person name="Kruys A."/>
            <person name="Hutchinson M.I."/>
            <person name="Powell A.J."/>
            <person name="Barry K."/>
            <person name="Miller A.N."/>
            <person name="Grigoriev I.V."/>
            <person name="Debuchy R."/>
            <person name="Gladieux P."/>
            <person name="Thoren M.H."/>
            <person name="Johannesson H."/>
        </authorList>
    </citation>
    <scope>NUCLEOTIDE SEQUENCE</scope>
    <source>
        <strain evidence="14">PSN324</strain>
    </source>
</reference>
<evidence type="ECO:0000256" key="10">
    <source>
        <dbReference type="PROSITE-ProRule" id="PRU01385"/>
    </source>
</evidence>
<dbReference type="EC" id="5.6.2.2" evidence="4"/>
<keyword evidence="6" id="KW-0460">Magnesium</keyword>
<evidence type="ECO:0000256" key="9">
    <source>
        <dbReference type="ARBA" id="ARBA00023235"/>
    </source>
</evidence>
<evidence type="ECO:0000256" key="2">
    <source>
        <dbReference type="ARBA" id="ARBA00001946"/>
    </source>
</evidence>
<keyword evidence="9 10" id="KW-0413">Isomerase</keyword>
<dbReference type="Pfam" id="PF04406">
    <property type="entry name" value="TP6A_N"/>
    <property type="match status" value="1"/>
</dbReference>
<keyword evidence="8 10" id="KW-0238">DNA-binding</keyword>
<dbReference type="GO" id="GO:0000706">
    <property type="term" value="P:meiotic DNA double-strand break processing"/>
    <property type="evidence" value="ECO:0007669"/>
    <property type="project" value="TreeGrafter"/>
</dbReference>
<dbReference type="AlphaFoldDB" id="A0AAV9HYH8"/>
<comment type="catalytic activity">
    <reaction evidence="1 10">
        <text>ATP-dependent breakage, passage and rejoining of double-stranded DNA.</text>
        <dbReference type="EC" id="5.6.2.2"/>
    </reaction>
</comment>
<keyword evidence="15" id="KW-1185">Reference proteome</keyword>
<sequence>MSSDSTCPSPSVKSPDTFITTPSDGPLSAARNIVSIPRSNSDNGALSKIEDLLESIIDALDTGSELVIPFRRPRPDAASQTQDLSQQRDARQVEVVRFPGRNVQEAKKFEALFRIIELSHEALLKGNVITKRNIYYQHPDLFRSQSVVDVLVDNLAFTLGVGRRDLNIVAAAKGLIAGPFELVMLDCSVQNCDQPGDVGILLPCIEAIDKIAFNSVRWVLVIEKEATFRTLAASRYAKESQAGHGILITAKGFPDLATRKFLSVLHTVRPGLPLFGLVDFDPHGIAILRTYQYGSKRLDHEVDATIPDLKWIGIRSHDIMSHNPLNADVNLGNHSQSTQEWSIQESQLCTRNGSQIERPTKRIRVHKLQDPGDVCAPLTPNDRKKGVEILRDIRSSTEHIVENEMQQMLELQRMLMLNIKAEIQAVDDYGDLTTWLNERLYHECS</sequence>
<dbReference type="InterPro" id="IPR013049">
    <property type="entry name" value="Spo11/TopoVI_A_N"/>
</dbReference>
<dbReference type="EMBL" id="MU864945">
    <property type="protein sequence ID" value="KAK4464739.1"/>
    <property type="molecule type" value="Genomic_DNA"/>
</dbReference>
<evidence type="ECO:0000256" key="4">
    <source>
        <dbReference type="ARBA" id="ARBA00012895"/>
    </source>
</evidence>
<protein>
    <recommendedName>
        <fullName evidence="4">DNA topoisomerase (ATP-hydrolyzing)</fullName>
        <ecNumber evidence="4">5.6.2.2</ecNumber>
    </recommendedName>
</protein>
<feature type="compositionally biased region" description="Polar residues" evidence="11">
    <location>
        <begin position="1"/>
        <end position="23"/>
    </location>
</feature>
<name>A0AAV9HYH8_9PEZI</name>
<accession>A0AAV9HYH8</accession>
<evidence type="ECO:0000256" key="8">
    <source>
        <dbReference type="ARBA" id="ARBA00023125"/>
    </source>
</evidence>
<dbReference type="InterPro" id="IPR036078">
    <property type="entry name" value="Spo11/TopoVI_A_sf"/>
</dbReference>
<dbReference type="GO" id="GO:0003918">
    <property type="term" value="F:DNA topoisomerase type II (double strand cut, ATP-hydrolyzing) activity"/>
    <property type="evidence" value="ECO:0007669"/>
    <property type="project" value="UniProtKB-UniRule"/>
</dbReference>
<dbReference type="GO" id="GO:0005524">
    <property type="term" value="F:ATP binding"/>
    <property type="evidence" value="ECO:0007669"/>
    <property type="project" value="InterPro"/>
</dbReference>
<proteinExistence type="inferred from homology"/>
<dbReference type="PANTHER" id="PTHR10848:SF0">
    <property type="entry name" value="MEIOTIC RECOMBINATION PROTEIN SPO11"/>
    <property type="match status" value="1"/>
</dbReference>
<evidence type="ECO:0000256" key="3">
    <source>
        <dbReference type="ARBA" id="ARBA00006559"/>
    </source>
</evidence>
<evidence type="ECO:0000256" key="11">
    <source>
        <dbReference type="SAM" id="MobiDB-lite"/>
    </source>
</evidence>
<dbReference type="Gene3D" id="1.10.10.10">
    <property type="entry name" value="Winged helix-like DNA-binding domain superfamily/Winged helix DNA-binding domain"/>
    <property type="match status" value="1"/>
</dbReference>
<dbReference type="PANTHER" id="PTHR10848">
    <property type="entry name" value="MEIOTIC RECOMBINATION PROTEIN SPO11"/>
    <property type="match status" value="1"/>
</dbReference>
<evidence type="ECO:0000256" key="7">
    <source>
        <dbReference type="ARBA" id="ARBA00023029"/>
    </source>
</evidence>
<comment type="cofactor">
    <cofactor evidence="2">
        <name>Mg(2+)</name>
        <dbReference type="ChEBI" id="CHEBI:18420"/>
    </cofactor>
</comment>
<evidence type="ECO:0000259" key="13">
    <source>
        <dbReference type="Pfam" id="PF21180"/>
    </source>
</evidence>
<evidence type="ECO:0000313" key="15">
    <source>
        <dbReference type="Proteomes" id="UP001321749"/>
    </source>
</evidence>
<evidence type="ECO:0000256" key="1">
    <source>
        <dbReference type="ARBA" id="ARBA00000185"/>
    </source>
</evidence>
<organism evidence="14 15">
    <name type="scientific">Cladorrhinum samala</name>
    <dbReference type="NCBI Taxonomy" id="585594"/>
    <lineage>
        <taxon>Eukaryota</taxon>
        <taxon>Fungi</taxon>
        <taxon>Dikarya</taxon>
        <taxon>Ascomycota</taxon>
        <taxon>Pezizomycotina</taxon>
        <taxon>Sordariomycetes</taxon>
        <taxon>Sordariomycetidae</taxon>
        <taxon>Sordariales</taxon>
        <taxon>Podosporaceae</taxon>
        <taxon>Cladorrhinum</taxon>
    </lineage>
</organism>
<feature type="domain" description="Topoisomerase 6 subunit A/Spo11 TOPRIM" evidence="13">
    <location>
        <begin position="218"/>
        <end position="339"/>
    </location>
</feature>
<evidence type="ECO:0000313" key="14">
    <source>
        <dbReference type="EMBL" id="KAK4464739.1"/>
    </source>
</evidence>
<keyword evidence="5" id="KW-0479">Metal-binding</keyword>
<dbReference type="GO" id="GO:0000228">
    <property type="term" value="C:nuclear chromosome"/>
    <property type="evidence" value="ECO:0007669"/>
    <property type="project" value="TreeGrafter"/>
</dbReference>
<dbReference type="Pfam" id="PF21180">
    <property type="entry name" value="TOP6A-Spo11_Toprim"/>
    <property type="match status" value="1"/>
</dbReference>
<dbReference type="Gene3D" id="3.40.1360.10">
    <property type="match status" value="1"/>
</dbReference>